<evidence type="ECO:0000313" key="2">
    <source>
        <dbReference type="EMBL" id="UTZ35009.1"/>
    </source>
</evidence>
<name>A0ABY5IKG7_9VIBR</name>
<sequence length="316" mass="35457">MKQKTILNVPVFSKACYQQNADKNQTQSIEASSKLRLQQLRNMFNSLEDKDRFSQQLLAVAKQAVSKNAMPTLDSIPITDIALYSYKRRSSQSASRAFNDALSIMASHKEFTTIPSFISATISPDGVRHLPSFGEMVIQASLINHDPYLDRRGLSADSTIDKKPMFASDLLSNVMEGLNELNVEFKNNFHLARAFMREVDYLPSAISSFKAKDQSTGFSEQTIAQAVIYALSNDTFEMSSRQLARAIEVAYLNNVDLNSIVVCGTESLEDTVDLIDDETVRKAHSLYSKKQIVDDITEKNAHKLDESYDPMSHFDL</sequence>
<gene>
    <name evidence="1" type="ORF">HB762_26225</name>
    <name evidence="2" type="ORF">HB762_27480</name>
</gene>
<proteinExistence type="predicted"/>
<accession>A0ABY5IKG7</accession>
<dbReference type="EMBL" id="CP050472">
    <property type="protein sequence ID" value="UTZ35009.1"/>
    <property type="molecule type" value="Genomic_DNA"/>
</dbReference>
<reference evidence="1" key="1">
    <citation type="submission" date="2020-03" db="EMBL/GenBank/DDBJ databases">
        <title>Five strains of Vibrio campbellii isolated from Mariana Trench.</title>
        <authorList>
            <person name="Liang J."/>
            <person name="Zhang X.-H."/>
        </authorList>
    </citation>
    <scope>NUCLEOTIDE SEQUENCE</scope>
    <source>
        <strain evidence="1">LJC013</strain>
        <plasmid evidence="1">unnamed1</plasmid>
    </source>
</reference>
<evidence type="ECO:0000313" key="3">
    <source>
        <dbReference type="Proteomes" id="UP001059912"/>
    </source>
</evidence>
<dbReference type="EMBL" id="CP050472">
    <property type="protein sequence ID" value="UTZ34760.1"/>
    <property type="molecule type" value="Genomic_DNA"/>
</dbReference>
<evidence type="ECO:0000313" key="1">
    <source>
        <dbReference type="EMBL" id="UTZ34760.1"/>
    </source>
</evidence>
<keyword evidence="3" id="KW-1185">Reference proteome</keyword>
<keyword evidence="1" id="KW-0614">Plasmid</keyword>
<dbReference type="RefSeq" id="WP_255905032.1">
    <property type="nucleotide sequence ID" value="NZ_CP050472.1"/>
</dbReference>
<organism evidence="1 3">
    <name type="scientific">Vibrio campbellii</name>
    <dbReference type="NCBI Taxonomy" id="680"/>
    <lineage>
        <taxon>Bacteria</taxon>
        <taxon>Pseudomonadati</taxon>
        <taxon>Pseudomonadota</taxon>
        <taxon>Gammaproteobacteria</taxon>
        <taxon>Vibrionales</taxon>
        <taxon>Vibrionaceae</taxon>
        <taxon>Vibrio</taxon>
    </lineage>
</organism>
<protein>
    <submittedName>
        <fullName evidence="1">Uncharacterized protein</fullName>
    </submittedName>
</protein>
<geneLocation type="plasmid" evidence="1 3">
    <name>unnamed1</name>
</geneLocation>
<dbReference type="Proteomes" id="UP001059912">
    <property type="component" value="Plasmid unnamed1"/>
</dbReference>